<gene>
    <name evidence="1" type="primary">sfsA</name>
    <name evidence="4" type="ORF">Y5W_01105</name>
</gene>
<evidence type="ECO:0000313" key="4">
    <source>
        <dbReference type="EMBL" id="MBF5055811.1"/>
    </source>
</evidence>
<dbReference type="Pfam" id="PF03749">
    <property type="entry name" value="SfsA"/>
    <property type="match status" value="1"/>
</dbReference>
<dbReference type="InterPro" id="IPR041465">
    <property type="entry name" value="SfsA_N"/>
</dbReference>
<feature type="domain" description="Sugar fermentation stimulation protein C-terminal" evidence="2">
    <location>
        <begin position="86"/>
        <end position="227"/>
    </location>
</feature>
<dbReference type="EMBL" id="ARXX01000012">
    <property type="protein sequence ID" value="MBF5055811.1"/>
    <property type="molecule type" value="Genomic_DNA"/>
</dbReference>
<evidence type="ECO:0000259" key="3">
    <source>
        <dbReference type="Pfam" id="PF17746"/>
    </source>
</evidence>
<organism evidence="4 5">
    <name type="scientific">Alloalcanivorax profundimaris</name>
    <dbReference type="NCBI Taxonomy" id="2735259"/>
    <lineage>
        <taxon>Bacteria</taxon>
        <taxon>Pseudomonadati</taxon>
        <taxon>Pseudomonadota</taxon>
        <taxon>Gammaproteobacteria</taxon>
        <taxon>Oceanospirillales</taxon>
        <taxon>Alcanivoracaceae</taxon>
        <taxon>Alloalcanivorax</taxon>
    </lineage>
</organism>
<dbReference type="Proteomes" id="UP000662703">
    <property type="component" value="Unassembled WGS sequence"/>
</dbReference>
<keyword evidence="5" id="KW-1185">Reference proteome</keyword>
<comment type="similarity">
    <text evidence="1">Belongs to the SfsA family.</text>
</comment>
<proteinExistence type="inferred from homology"/>
<accession>A0ABS0ANU7</accession>
<dbReference type="Gene3D" id="3.40.1350.60">
    <property type="match status" value="1"/>
</dbReference>
<comment type="caution">
    <text evidence="4">The sequence shown here is derived from an EMBL/GenBank/DDBJ whole genome shotgun (WGS) entry which is preliminary data.</text>
</comment>
<name>A0ABS0ANU7_9GAMM</name>
<dbReference type="InterPro" id="IPR040452">
    <property type="entry name" value="SfsA_C"/>
</dbReference>
<dbReference type="HAMAP" id="MF_00095">
    <property type="entry name" value="SfsA"/>
    <property type="match status" value="1"/>
</dbReference>
<dbReference type="PANTHER" id="PTHR30545">
    <property type="entry name" value="SUGAR FERMENTATION STIMULATION PROTEIN A"/>
    <property type="match status" value="1"/>
</dbReference>
<dbReference type="Pfam" id="PF17746">
    <property type="entry name" value="SfsA_N"/>
    <property type="match status" value="1"/>
</dbReference>
<evidence type="ECO:0000256" key="1">
    <source>
        <dbReference type="HAMAP-Rule" id="MF_00095"/>
    </source>
</evidence>
<feature type="domain" description="SfsA N-terminal OB" evidence="3">
    <location>
        <begin position="13"/>
        <end position="82"/>
    </location>
</feature>
<dbReference type="PANTHER" id="PTHR30545:SF2">
    <property type="entry name" value="SUGAR FERMENTATION STIMULATION PROTEIN A"/>
    <property type="match status" value="1"/>
</dbReference>
<evidence type="ECO:0000313" key="5">
    <source>
        <dbReference type="Proteomes" id="UP000662703"/>
    </source>
</evidence>
<dbReference type="InterPro" id="IPR005224">
    <property type="entry name" value="SfsA"/>
</dbReference>
<reference evidence="4 5" key="1">
    <citation type="submission" date="2012-09" db="EMBL/GenBank/DDBJ databases">
        <title>Genome Sequence of alkane-degrading Bacterium Alcanivorax sp. 521-1.</title>
        <authorList>
            <person name="Lai Q."/>
            <person name="Shao Z."/>
        </authorList>
    </citation>
    <scope>NUCLEOTIDE SEQUENCE [LARGE SCALE GENOMIC DNA]</scope>
    <source>
        <strain evidence="4 5">521-1</strain>
    </source>
</reference>
<protein>
    <recommendedName>
        <fullName evidence="1">Sugar fermentation stimulation protein homolog</fullName>
    </recommendedName>
</protein>
<dbReference type="RefSeq" id="WP_194864463.1">
    <property type="nucleotide sequence ID" value="NZ_ARXX01000012.1"/>
</dbReference>
<sequence>MNFDPPLVGVTLLRRYKRFLADVRLADGEEITVHCPNTGSMRFCVLPGVEQAALISDSGNLKRKYRHTLEAVQVAHGHWAGVNTGRTNALVAEALRAGRLPGLDPSGGVEREVTFGDSRFDLALGERAAPHTYIEVKNVTLGPGPDDPDHGVIRFPDSVTERGQKHLLSLMDVVRAGQRAVLFFCVQHSGARGAGPADHVDARYGRLLRDAMEAGVEVRAWRTRMAPACFELDEEVPLTLAHPDIDIEGCRG</sequence>
<evidence type="ECO:0000259" key="2">
    <source>
        <dbReference type="Pfam" id="PF03749"/>
    </source>
</evidence>
<dbReference type="Gene3D" id="2.40.50.580">
    <property type="match status" value="1"/>
</dbReference>
<dbReference type="CDD" id="cd22359">
    <property type="entry name" value="SfsA-like_bacterial"/>
    <property type="match status" value="1"/>
</dbReference>
<dbReference type="NCBIfam" id="TIGR00230">
    <property type="entry name" value="sfsA"/>
    <property type="match status" value="1"/>
</dbReference>